<comment type="catalytic activity">
    <reaction evidence="13 14">
        <text>UDP-N-acetyl-alpha-D-muramate + L-alanine + ATP = UDP-N-acetyl-alpha-D-muramoyl-L-alanine + ADP + phosphate + H(+)</text>
        <dbReference type="Rhea" id="RHEA:23372"/>
        <dbReference type="ChEBI" id="CHEBI:15378"/>
        <dbReference type="ChEBI" id="CHEBI:30616"/>
        <dbReference type="ChEBI" id="CHEBI:43474"/>
        <dbReference type="ChEBI" id="CHEBI:57972"/>
        <dbReference type="ChEBI" id="CHEBI:70757"/>
        <dbReference type="ChEBI" id="CHEBI:83898"/>
        <dbReference type="ChEBI" id="CHEBI:456216"/>
        <dbReference type="EC" id="6.3.2.8"/>
    </reaction>
</comment>
<evidence type="ECO:0000256" key="13">
    <source>
        <dbReference type="ARBA" id="ARBA00047833"/>
    </source>
</evidence>
<feature type="transmembrane region" description="Helical" evidence="15">
    <location>
        <begin position="7"/>
        <end position="27"/>
    </location>
</feature>
<evidence type="ECO:0000256" key="5">
    <source>
        <dbReference type="ARBA" id="ARBA00022598"/>
    </source>
</evidence>
<dbReference type="PANTHER" id="PTHR43445">
    <property type="entry name" value="UDP-N-ACETYLMURAMATE--L-ALANINE LIGASE-RELATED"/>
    <property type="match status" value="1"/>
</dbReference>
<dbReference type="Pfam" id="PF01225">
    <property type="entry name" value="Mur_ligase"/>
    <property type="match status" value="1"/>
</dbReference>
<dbReference type="PANTHER" id="PTHR43445:SF3">
    <property type="entry name" value="UDP-N-ACETYLMURAMATE--L-ALANINE LIGASE"/>
    <property type="match status" value="1"/>
</dbReference>
<keyword evidence="5 14" id="KW-0436">Ligase</keyword>
<keyword evidence="4 14" id="KW-0963">Cytoplasm</keyword>
<dbReference type="GO" id="GO:0009252">
    <property type="term" value="P:peptidoglycan biosynthetic process"/>
    <property type="evidence" value="ECO:0007669"/>
    <property type="project" value="UniProtKB-UniRule"/>
</dbReference>
<dbReference type="UniPathway" id="UPA00219"/>
<comment type="similarity">
    <text evidence="14">Belongs to the MurCDEF family.</text>
</comment>
<dbReference type="HAMAP" id="MF_00046">
    <property type="entry name" value="MurC"/>
    <property type="match status" value="1"/>
</dbReference>
<proteinExistence type="inferred from homology"/>
<feature type="domain" description="Mur ligase C-terminal" evidence="17">
    <location>
        <begin position="329"/>
        <end position="428"/>
    </location>
</feature>
<evidence type="ECO:0000256" key="9">
    <source>
        <dbReference type="ARBA" id="ARBA00022960"/>
    </source>
</evidence>
<dbReference type="InterPro" id="IPR000713">
    <property type="entry name" value="Mur_ligase_N"/>
</dbReference>
<dbReference type="GO" id="GO:0005524">
    <property type="term" value="F:ATP binding"/>
    <property type="evidence" value="ECO:0007669"/>
    <property type="project" value="UniProtKB-UniRule"/>
</dbReference>
<comment type="function">
    <text evidence="14">Cell wall formation.</text>
</comment>
<dbReference type="InterPro" id="IPR036615">
    <property type="entry name" value="Mur_ligase_C_dom_sf"/>
</dbReference>
<keyword evidence="15" id="KW-0812">Transmembrane</keyword>
<evidence type="ECO:0000256" key="14">
    <source>
        <dbReference type="HAMAP-Rule" id="MF_00046"/>
    </source>
</evidence>
<dbReference type="EMBL" id="PVTE01000006">
    <property type="protein sequence ID" value="PRY41026.1"/>
    <property type="molecule type" value="Genomic_DNA"/>
</dbReference>
<protein>
    <recommendedName>
        <fullName evidence="3 14">UDP-N-acetylmuramate--L-alanine ligase</fullName>
        <ecNumber evidence="3 14">6.3.2.8</ecNumber>
    </recommendedName>
    <alternativeName>
        <fullName evidence="14">UDP-N-acetylmuramoyl-L-alanine synthetase</fullName>
    </alternativeName>
</protein>
<dbReference type="GO" id="GO:0005737">
    <property type="term" value="C:cytoplasm"/>
    <property type="evidence" value="ECO:0007669"/>
    <property type="project" value="UniProtKB-SubCell"/>
</dbReference>
<dbReference type="Pfam" id="PF08245">
    <property type="entry name" value="Mur_ligase_M"/>
    <property type="match status" value="1"/>
</dbReference>
<keyword evidence="7 14" id="KW-0547">Nucleotide-binding</keyword>
<dbReference type="Gene3D" id="3.40.1190.10">
    <property type="entry name" value="Mur-like, catalytic domain"/>
    <property type="match status" value="1"/>
</dbReference>
<dbReference type="GO" id="GO:0071555">
    <property type="term" value="P:cell wall organization"/>
    <property type="evidence" value="ECO:0007669"/>
    <property type="project" value="UniProtKB-KW"/>
</dbReference>
<dbReference type="InterPro" id="IPR004101">
    <property type="entry name" value="Mur_ligase_C"/>
</dbReference>
<keyword evidence="15" id="KW-1133">Transmembrane helix</keyword>
<evidence type="ECO:0000256" key="3">
    <source>
        <dbReference type="ARBA" id="ARBA00012211"/>
    </source>
</evidence>
<evidence type="ECO:0000256" key="12">
    <source>
        <dbReference type="ARBA" id="ARBA00023316"/>
    </source>
</evidence>
<dbReference type="Proteomes" id="UP000238375">
    <property type="component" value="Unassembled WGS sequence"/>
</dbReference>
<dbReference type="RefSeq" id="WP_106137452.1">
    <property type="nucleotide sequence ID" value="NZ_PVTE01000006.1"/>
</dbReference>
<dbReference type="InterPro" id="IPR036565">
    <property type="entry name" value="Mur-like_cat_sf"/>
</dbReference>
<evidence type="ECO:0000256" key="2">
    <source>
        <dbReference type="ARBA" id="ARBA00004752"/>
    </source>
</evidence>
<evidence type="ECO:0000256" key="11">
    <source>
        <dbReference type="ARBA" id="ARBA00023306"/>
    </source>
</evidence>
<evidence type="ECO:0000259" key="17">
    <source>
        <dbReference type="Pfam" id="PF02875"/>
    </source>
</evidence>
<keyword evidence="12 14" id="KW-0961">Cell wall biogenesis/degradation</keyword>
<evidence type="ECO:0000259" key="16">
    <source>
        <dbReference type="Pfam" id="PF01225"/>
    </source>
</evidence>
<evidence type="ECO:0000259" key="18">
    <source>
        <dbReference type="Pfam" id="PF08245"/>
    </source>
</evidence>
<dbReference type="OrthoDB" id="9804126at2"/>
<gene>
    <name evidence="14" type="primary">murC</name>
    <name evidence="19" type="ORF">CLV58_106213</name>
</gene>
<name>A0A2T0T5T7_9BACT</name>
<evidence type="ECO:0000256" key="7">
    <source>
        <dbReference type="ARBA" id="ARBA00022741"/>
    </source>
</evidence>
<comment type="subcellular location">
    <subcellularLocation>
        <location evidence="1 14">Cytoplasm</location>
    </subcellularLocation>
</comment>
<evidence type="ECO:0000313" key="19">
    <source>
        <dbReference type="EMBL" id="PRY41026.1"/>
    </source>
</evidence>
<feature type="binding site" evidence="14">
    <location>
        <begin position="120"/>
        <end position="126"/>
    </location>
    <ligand>
        <name>ATP</name>
        <dbReference type="ChEBI" id="CHEBI:30616"/>
    </ligand>
</feature>
<dbReference type="InterPro" id="IPR050061">
    <property type="entry name" value="MurCDEF_pg_biosynth"/>
</dbReference>
<evidence type="ECO:0000256" key="1">
    <source>
        <dbReference type="ARBA" id="ARBA00004496"/>
    </source>
</evidence>
<dbReference type="InterPro" id="IPR013221">
    <property type="entry name" value="Mur_ligase_cen"/>
</dbReference>
<keyword evidence="9 14" id="KW-0133">Cell shape</keyword>
<dbReference type="SUPFAM" id="SSF51984">
    <property type="entry name" value="MurCD N-terminal domain"/>
    <property type="match status" value="1"/>
</dbReference>
<keyword evidence="6 14" id="KW-0132">Cell division</keyword>
<dbReference type="SUPFAM" id="SSF53244">
    <property type="entry name" value="MurD-like peptide ligases, peptide-binding domain"/>
    <property type="match status" value="1"/>
</dbReference>
<dbReference type="Gene3D" id="3.90.190.20">
    <property type="entry name" value="Mur ligase, C-terminal domain"/>
    <property type="match status" value="1"/>
</dbReference>
<feature type="domain" description="Mur ligase N-terminal catalytic" evidence="16">
    <location>
        <begin position="9"/>
        <end position="111"/>
    </location>
</feature>
<feature type="domain" description="Mur ligase central" evidence="18">
    <location>
        <begin position="118"/>
        <end position="307"/>
    </location>
</feature>
<keyword evidence="8 14" id="KW-0067">ATP-binding</keyword>
<evidence type="ECO:0000256" key="8">
    <source>
        <dbReference type="ARBA" id="ARBA00022840"/>
    </source>
</evidence>
<organism evidence="19 20">
    <name type="scientific">Spirosoma oryzae</name>
    <dbReference type="NCBI Taxonomy" id="1469603"/>
    <lineage>
        <taxon>Bacteria</taxon>
        <taxon>Pseudomonadati</taxon>
        <taxon>Bacteroidota</taxon>
        <taxon>Cytophagia</taxon>
        <taxon>Cytophagales</taxon>
        <taxon>Cytophagaceae</taxon>
        <taxon>Spirosoma</taxon>
    </lineage>
</organism>
<dbReference type="GO" id="GO:0008360">
    <property type="term" value="P:regulation of cell shape"/>
    <property type="evidence" value="ECO:0007669"/>
    <property type="project" value="UniProtKB-KW"/>
</dbReference>
<evidence type="ECO:0000256" key="15">
    <source>
        <dbReference type="SAM" id="Phobius"/>
    </source>
</evidence>
<dbReference type="GO" id="GO:0051301">
    <property type="term" value="P:cell division"/>
    <property type="evidence" value="ECO:0007669"/>
    <property type="project" value="UniProtKB-KW"/>
</dbReference>
<evidence type="ECO:0000256" key="4">
    <source>
        <dbReference type="ARBA" id="ARBA00022490"/>
    </source>
</evidence>
<keyword evidence="10 14" id="KW-0573">Peptidoglycan synthesis</keyword>
<dbReference type="Gene3D" id="3.40.50.720">
    <property type="entry name" value="NAD(P)-binding Rossmann-like Domain"/>
    <property type="match status" value="1"/>
</dbReference>
<dbReference type="EC" id="6.3.2.8" evidence="3 14"/>
<dbReference type="NCBIfam" id="TIGR01082">
    <property type="entry name" value="murC"/>
    <property type="match status" value="1"/>
</dbReference>
<evidence type="ECO:0000256" key="10">
    <source>
        <dbReference type="ARBA" id="ARBA00022984"/>
    </source>
</evidence>
<dbReference type="SUPFAM" id="SSF53623">
    <property type="entry name" value="MurD-like peptide ligases, catalytic domain"/>
    <property type="match status" value="1"/>
</dbReference>
<comment type="caution">
    <text evidence="19">The sequence shown here is derived from an EMBL/GenBank/DDBJ whole genome shotgun (WGS) entry which is preliminary data.</text>
</comment>
<evidence type="ECO:0000313" key="20">
    <source>
        <dbReference type="Proteomes" id="UP000238375"/>
    </source>
</evidence>
<accession>A0A2T0T5T7</accession>
<reference evidence="19 20" key="1">
    <citation type="submission" date="2018-03" db="EMBL/GenBank/DDBJ databases">
        <title>Genomic Encyclopedia of Archaeal and Bacterial Type Strains, Phase II (KMG-II): from individual species to whole genera.</title>
        <authorList>
            <person name="Goeker M."/>
        </authorList>
    </citation>
    <scope>NUCLEOTIDE SEQUENCE [LARGE SCALE GENOMIC DNA]</scope>
    <source>
        <strain evidence="19 20">DSM 28354</strain>
    </source>
</reference>
<keyword evidence="15" id="KW-0472">Membrane</keyword>
<comment type="pathway">
    <text evidence="2 14">Cell wall biogenesis; peptidoglycan biosynthesis.</text>
</comment>
<dbReference type="GO" id="GO:0008763">
    <property type="term" value="F:UDP-N-acetylmuramate-L-alanine ligase activity"/>
    <property type="evidence" value="ECO:0007669"/>
    <property type="project" value="UniProtKB-UniRule"/>
</dbReference>
<dbReference type="AlphaFoldDB" id="A0A2T0T5T7"/>
<dbReference type="InterPro" id="IPR005758">
    <property type="entry name" value="UDP-N-AcMur_Ala_ligase_MurC"/>
</dbReference>
<sequence length="470" mass="51508">MTLDRFQYVYFLGIGGIGMSALARWFVINGYEVAGYDRTSTALTDALQAEGMAIHFEEAVEQIPATFRQQPDKTLIIYTPAVPKTHKEYVYLTENGFTLQKRSQVLGLIAGQMNTVGVAGTHGKTTTSSMVAHILRDAGVNCAAFLGGITNNYGTNFLLNEPADDLRSVVCVVEADEFDRSFLTLHPHLAIVTSTDADHLDIYGAHEAVLDSFSAYVSQIEPLQVGSSPAQPGVLFMKKGLSLADKTQADVQTYSLNEGDYHAEKLRIENATFSFDLVYPGGTIPDIALLIPGFHNVENAIAAAAVALELGVSPAAVRNALGSYRGVKRRFEYILKTDKAILIDDYAHHPAEVEAFLQSVKALYPDRTLTAIFQPHLFSRTRDFAEGFANSLSLADEVLLLDIYPARESPIEGVTSELIFRDIRAKNKRQCTKDEILAIISSEKPELLVTVGAGDIDQLLTELKNRLTDQ</sequence>
<dbReference type="Pfam" id="PF02875">
    <property type="entry name" value="Mur_ligase_C"/>
    <property type="match status" value="1"/>
</dbReference>
<keyword evidence="11 14" id="KW-0131">Cell cycle</keyword>
<evidence type="ECO:0000256" key="6">
    <source>
        <dbReference type="ARBA" id="ARBA00022618"/>
    </source>
</evidence>
<keyword evidence="20" id="KW-1185">Reference proteome</keyword>